<evidence type="ECO:0000256" key="2">
    <source>
        <dbReference type="ARBA" id="ARBA00022692"/>
    </source>
</evidence>
<feature type="transmembrane region" description="Helical" evidence="6">
    <location>
        <begin position="142"/>
        <end position="161"/>
    </location>
</feature>
<evidence type="ECO:0000256" key="1">
    <source>
        <dbReference type="ARBA" id="ARBA00004141"/>
    </source>
</evidence>
<evidence type="ECO:0000259" key="7">
    <source>
        <dbReference type="Pfam" id="PF20684"/>
    </source>
</evidence>
<evidence type="ECO:0000256" key="3">
    <source>
        <dbReference type="ARBA" id="ARBA00022989"/>
    </source>
</evidence>
<evidence type="ECO:0000313" key="8">
    <source>
        <dbReference type="EMBL" id="KAK7957332.1"/>
    </source>
</evidence>
<keyword evidence="9" id="KW-1185">Reference proteome</keyword>
<reference evidence="8 9" key="1">
    <citation type="submission" date="2023-01" db="EMBL/GenBank/DDBJ databases">
        <title>Analysis of 21 Apiospora genomes using comparative genomics revels a genus with tremendous synthesis potential of carbohydrate active enzymes and secondary metabolites.</title>
        <authorList>
            <person name="Sorensen T."/>
        </authorList>
    </citation>
    <scope>NUCLEOTIDE SEQUENCE [LARGE SCALE GENOMIC DNA]</scope>
    <source>
        <strain evidence="8 9">CBS 24483</strain>
    </source>
</reference>
<feature type="transmembrane region" description="Helical" evidence="6">
    <location>
        <begin position="109"/>
        <end position="130"/>
    </location>
</feature>
<keyword evidence="3 6" id="KW-1133">Transmembrane helix</keyword>
<dbReference type="Proteomes" id="UP001391051">
    <property type="component" value="Unassembled WGS sequence"/>
</dbReference>
<proteinExistence type="inferred from homology"/>
<dbReference type="InterPro" id="IPR052337">
    <property type="entry name" value="SAT4-like"/>
</dbReference>
<protein>
    <recommendedName>
        <fullName evidence="7">Rhodopsin domain-containing protein</fullName>
    </recommendedName>
</protein>
<feature type="transmembrane region" description="Helical" evidence="6">
    <location>
        <begin position="55"/>
        <end position="75"/>
    </location>
</feature>
<keyword evidence="2 6" id="KW-0812">Transmembrane</keyword>
<evidence type="ECO:0000256" key="6">
    <source>
        <dbReference type="SAM" id="Phobius"/>
    </source>
</evidence>
<organism evidence="8 9">
    <name type="scientific">Apiospora aurea</name>
    <dbReference type="NCBI Taxonomy" id="335848"/>
    <lineage>
        <taxon>Eukaryota</taxon>
        <taxon>Fungi</taxon>
        <taxon>Dikarya</taxon>
        <taxon>Ascomycota</taxon>
        <taxon>Pezizomycotina</taxon>
        <taxon>Sordariomycetes</taxon>
        <taxon>Xylariomycetidae</taxon>
        <taxon>Amphisphaeriales</taxon>
        <taxon>Apiosporaceae</taxon>
        <taxon>Apiospora</taxon>
    </lineage>
</organism>
<accession>A0ABR1QKR9</accession>
<evidence type="ECO:0000313" key="9">
    <source>
        <dbReference type="Proteomes" id="UP001391051"/>
    </source>
</evidence>
<feature type="transmembrane region" description="Helical" evidence="6">
    <location>
        <begin position="224"/>
        <end position="242"/>
    </location>
</feature>
<evidence type="ECO:0000256" key="4">
    <source>
        <dbReference type="ARBA" id="ARBA00023136"/>
    </source>
</evidence>
<dbReference type="EMBL" id="JAQQWE010000004">
    <property type="protein sequence ID" value="KAK7957332.1"/>
    <property type="molecule type" value="Genomic_DNA"/>
</dbReference>
<evidence type="ECO:0000256" key="5">
    <source>
        <dbReference type="ARBA" id="ARBA00038359"/>
    </source>
</evidence>
<feature type="transmembrane region" description="Helical" evidence="6">
    <location>
        <begin position="262"/>
        <end position="282"/>
    </location>
</feature>
<dbReference type="InterPro" id="IPR049326">
    <property type="entry name" value="Rhodopsin_dom_fungi"/>
</dbReference>
<dbReference type="PANTHER" id="PTHR33048:SF47">
    <property type="entry name" value="INTEGRAL MEMBRANE PROTEIN-RELATED"/>
    <property type="match status" value="1"/>
</dbReference>
<feature type="domain" description="Rhodopsin" evidence="7">
    <location>
        <begin position="39"/>
        <end position="286"/>
    </location>
</feature>
<comment type="caution">
    <text evidence="8">The sequence shown here is derived from an EMBL/GenBank/DDBJ whole genome shotgun (WGS) entry which is preliminary data.</text>
</comment>
<feature type="transmembrane region" description="Helical" evidence="6">
    <location>
        <begin position="22"/>
        <end position="43"/>
    </location>
</feature>
<comment type="similarity">
    <text evidence="5">Belongs to the SAT4 family.</text>
</comment>
<keyword evidence="4 6" id="KW-0472">Membrane</keyword>
<dbReference type="RefSeq" id="XP_066702638.1">
    <property type="nucleotide sequence ID" value="XM_066842776.1"/>
</dbReference>
<dbReference type="Pfam" id="PF20684">
    <property type="entry name" value="Fung_rhodopsin"/>
    <property type="match status" value="1"/>
</dbReference>
<name>A0ABR1QKR9_9PEZI</name>
<comment type="subcellular location">
    <subcellularLocation>
        <location evidence="1">Membrane</location>
        <topology evidence="1">Multi-pass membrane protein</topology>
    </subcellularLocation>
</comment>
<feature type="transmembrane region" description="Helical" evidence="6">
    <location>
        <begin position="189"/>
        <end position="212"/>
    </location>
</feature>
<sequence length="380" mass="43283">MSNPFATRPPQTAPPLISERNFMAVIWTSAALSTIALAARLLSRFRGPKRLFVDDWLILFAWLLCGLSAIAWQIISPPLYTFLNVSSGHLWPPPPAFAEDAIKSWRGQLIITVFFYTSLFTVKLSFLAFFRRLRRNVAECHYLWWGALFLTVSTYLVWIGTTNYPCMTKSMERIVIDCSTISSVRYTEAIIKAGCALDIVSDFFILCIPFSLVWRVRIQPRQKLALLGIFSLVIITMSVAIVRVSVITTRVVGYDQYDIPWLYLWNAVELGVAIVVACMSAFPQLFAPSKNQAKPAVPPLPSFRRDPQQRRAKYWPLDHSLLEPTVTEVPDRPAEQVQLRSLNTEPVSLPEPAAWRDRGYTRVDPEGLEPYRVRRLENVS</sequence>
<dbReference type="PANTHER" id="PTHR33048">
    <property type="entry name" value="PTH11-LIKE INTEGRAL MEMBRANE PROTEIN (AFU_ORTHOLOGUE AFUA_5G11245)"/>
    <property type="match status" value="1"/>
</dbReference>
<gene>
    <name evidence="8" type="ORF">PG986_006554</name>
</gene>
<dbReference type="GeneID" id="92075838"/>